<sequence>MISFLFLGLTLSTLCVFAVPLVERAAPIVTLDGATFTGITSGTNTKFLGIPFAQPPLGDLRYRLPAPITYSNGTFDATEYGPSCGQQIIKLPSSIINGLVADAANYVIGSVFGQVFPDDEDCLTVNVVKPASAKSTAKLPVVVWIFGGGFELGSTSMYDGGLIVDRSQELSQPVIYVSMNYRLTGFGFLGGQEIKSAGVGNLGLQDQRQALRWIQKYISQFGGDPTKVTIWGESAGAISASLQMLTNGGNTEGLFRGAFLESGAPIPVGDIINGQKYYDALVKDTGCSGAADTLQCLRTVPYTALKAAINNSPGIFDYQSLNLAWLPRTDGVFLTDNPQKLVAAGKVAAIPYIVGNCDDEGTLFSLANANVTTDAQFKTYIQKTFLPGITDAQTTQIATLYPSDITQGSPFDTGILNAVTPQFKRLAAFQGDGVFQGPRRWLLQYTASTQNVWVFLSKRLKLLPALGSVHASDILNVYGGGEMGDHLIRFVNNLNPNPSTGYQWPQYTLATRKIATYIDGIIPVITGTDTFRTEAIDYLTQVTLVNPV</sequence>
<evidence type="ECO:0000256" key="2">
    <source>
        <dbReference type="ARBA" id="ARBA00022801"/>
    </source>
</evidence>
<dbReference type="InterPro" id="IPR019826">
    <property type="entry name" value="Carboxylesterase_B_AS"/>
</dbReference>
<keyword evidence="3" id="KW-0732">Signal</keyword>
<organism evidence="5 6">
    <name type="scientific">Hypholoma sublateritium (strain FD-334 SS-4)</name>
    <dbReference type="NCBI Taxonomy" id="945553"/>
    <lineage>
        <taxon>Eukaryota</taxon>
        <taxon>Fungi</taxon>
        <taxon>Dikarya</taxon>
        <taxon>Basidiomycota</taxon>
        <taxon>Agaricomycotina</taxon>
        <taxon>Agaricomycetes</taxon>
        <taxon>Agaricomycetidae</taxon>
        <taxon>Agaricales</taxon>
        <taxon>Agaricineae</taxon>
        <taxon>Strophariaceae</taxon>
        <taxon>Hypholoma</taxon>
    </lineage>
</organism>
<dbReference type="PROSITE" id="PS00122">
    <property type="entry name" value="CARBOXYLESTERASE_B_1"/>
    <property type="match status" value="1"/>
</dbReference>
<dbReference type="Gene3D" id="3.40.50.1820">
    <property type="entry name" value="alpha/beta hydrolase"/>
    <property type="match status" value="1"/>
</dbReference>
<dbReference type="OrthoDB" id="408631at2759"/>
<comment type="similarity">
    <text evidence="1 3">Belongs to the type-B carboxylesterase/lipase family.</text>
</comment>
<dbReference type="SUPFAM" id="SSF53474">
    <property type="entry name" value="alpha/beta-Hydrolases"/>
    <property type="match status" value="1"/>
</dbReference>
<dbReference type="Proteomes" id="UP000054270">
    <property type="component" value="Unassembled WGS sequence"/>
</dbReference>
<dbReference type="ESTHER" id="9agar-a0a0d2nee3">
    <property type="family name" value="Fungal_carboxylesterase_lipase"/>
</dbReference>
<evidence type="ECO:0000313" key="6">
    <source>
        <dbReference type="Proteomes" id="UP000054270"/>
    </source>
</evidence>
<dbReference type="Pfam" id="PF00135">
    <property type="entry name" value="COesterase"/>
    <property type="match status" value="1"/>
</dbReference>
<feature type="domain" description="Carboxylesterase type B" evidence="4">
    <location>
        <begin position="27"/>
        <end position="484"/>
    </location>
</feature>
<feature type="signal peptide" evidence="3">
    <location>
        <begin position="1"/>
        <end position="18"/>
    </location>
</feature>
<name>A0A0D2NEE3_HYPSF</name>
<proteinExistence type="inferred from homology"/>
<dbReference type="AlphaFoldDB" id="A0A0D2NEE3"/>
<evidence type="ECO:0000313" key="5">
    <source>
        <dbReference type="EMBL" id="KJA17434.1"/>
    </source>
</evidence>
<feature type="chain" id="PRO_5005112628" description="Carboxylic ester hydrolase" evidence="3">
    <location>
        <begin position="19"/>
        <end position="548"/>
    </location>
</feature>
<dbReference type="InterPro" id="IPR019819">
    <property type="entry name" value="Carboxylesterase_B_CS"/>
</dbReference>
<accession>A0A0D2NEE3</accession>
<evidence type="ECO:0000259" key="4">
    <source>
        <dbReference type="Pfam" id="PF00135"/>
    </source>
</evidence>
<dbReference type="InterPro" id="IPR002018">
    <property type="entry name" value="CarbesteraseB"/>
</dbReference>
<dbReference type="OMA" id="HTKVTIW"/>
<protein>
    <recommendedName>
        <fullName evidence="3">Carboxylic ester hydrolase</fullName>
        <ecNumber evidence="3">3.1.1.-</ecNumber>
    </recommendedName>
</protein>
<dbReference type="InterPro" id="IPR029058">
    <property type="entry name" value="AB_hydrolase_fold"/>
</dbReference>
<keyword evidence="6" id="KW-1185">Reference proteome</keyword>
<evidence type="ECO:0000256" key="3">
    <source>
        <dbReference type="RuleBase" id="RU361235"/>
    </source>
</evidence>
<dbReference type="InterPro" id="IPR050309">
    <property type="entry name" value="Type-B_Carboxylest/Lipase"/>
</dbReference>
<evidence type="ECO:0000256" key="1">
    <source>
        <dbReference type="ARBA" id="ARBA00005964"/>
    </source>
</evidence>
<dbReference type="GO" id="GO:0016787">
    <property type="term" value="F:hydrolase activity"/>
    <property type="evidence" value="ECO:0007669"/>
    <property type="project" value="UniProtKB-KW"/>
</dbReference>
<dbReference type="EC" id="3.1.1.-" evidence="3"/>
<keyword evidence="2 3" id="KW-0378">Hydrolase</keyword>
<gene>
    <name evidence="5" type="ORF">HYPSUDRAFT_46373</name>
</gene>
<dbReference type="PANTHER" id="PTHR11559">
    <property type="entry name" value="CARBOXYLESTERASE"/>
    <property type="match status" value="1"/>
</dbReference>
<dbReference type="PROSITE" id="PS00941">
    <property type="entry name" value="CARBOXYLESTERASE_B_2"/>
    <property type="match status" value="1"/>
</dbReference>
<dbReference type="STRING" id="945553.A0A0D2NEE3"/>
<reference evidence="6" key="1">
    <citation type="submission" date="2014-04" db="EMBL/GenBank/DDBJ databases">
        <title>Evolutionary Origins and Diversification of the Mycorrhizal Mutualists.</title>
        <authorList>
            <consortium name="DOE Joint Genome Institute"/>
            <consortium name="Mycorrhizal Genomics Consortium"/>
            <person name="Kohler A."/>
            <person name="Kuo A."/>
            <person name="Nagy L.G."/>
            <person name="Floudas D."/>
            <person name="Copeland A."/>
            <person name="Barry K.W."/>
            <person name="Cichocki N."/>
            <person name="Veneault-Fourrey C."/>
            <person name="LaButti K."/>
            <person name="Lindquist E.A."/>
            <person name="Lipzen A."/>
            <person name="Lundell T."/>
            <person name="Morin E."/>
            <person name="Murat C."/>
            <person name="Riley R."/>
            <person name="Ohm R."/>
            <person name="Sun H."/>
            <person name="Tunlid A."/>
            <person name="Henrissat B."/>
            <person name="Grigoriev I.V."/>
            <person name="Hibbett D.S."/>
            <person name="Martin F."/>
        </authorList>
    </citation>
    <scope>NUCLEOTIDE SEQUENCE [LARGE SCALE GENOMIC DNA]</scope>
    <source>
        <strain evidence="6">FD-334 SS-4</strain>
    </source>
</reference>
<dbReference type="EMBL" id="KN817603">
    <property type="protein sequence ID" value="KJA17434.1"/>
    <property type="molecule type" value="Genomic_DNA"/>
</dbReference>